<dbReference type="Proteomes" id="UP000247118">
    <property type="component" value="Chromosome"/>
</dbReference>
<gene>
    <name evidence="3" type="ORF">DLJ61_10375</name>
</gene>
<feature type="compositionally biased region" description="Polar residues" evidence="1">
    <location>
        <begin position="531"/>
        <end position="547"/>
    </location>
</feature>
<dbReference type="AlphaFoldDB" id="A0AAD0KD78"/>
<sequence length="561" mass="60431">MSSGRGNAARRVQPWVLRLVAVFTLTMSLPTLAAGTSTAAIVGSTAPFSAAPLRATPVHELTPTVDPETETYPERLERVETLTRPLLPTPKSLEGAETRCASGDFTTLSVVYESIFEAVYDILPPSLQASARASRAGAHRDMRRLHISTLAVTEHPLTLGADDDDPALDYRDPISQLLVSNLLKIRDGRHTEAIPLGNITVIQAVETVWLYMFTTVLIPARLLVGSAPDFGSPFAGTDADGLAQFVTYNWLLSAFVFSSEFAVKALLRATAKTVLDQCVARVTDEQRAQAGRPSDTVRFDIPIPPMVAEIADHLALADVETCTPIGSLTLGRLVRYVSAQAQENNPADAARIRAETTRILSVMRGIRIHHNLIPLDPAEDRSVGELGVSLFGSLIPIFGGAPLDILLGIGHNLGHGADPWETVSLDELTVSKPITAAHYAYKLALHLIREVGNVVEPSILGDSPLRPTRLLVTVLGLPMTYGLVTAHHVIRSMCLRVDDTTGSGLGAEANRRKTTDPTPRVGVTRKRESTRPSASRTAEPSRATSTIPRPEAPRFSIPGLN</sequence>
<feature type="chain" id="PRO_5042206737" description="DUF2236 domain-containing protein" evidence="2">
    <location>
        <begin position="34"/>
        <end position="561"/>
    </location>
</feature>
<protein>
    <recommendedName>
        <fullName evidence="5">DUF2236 domain-containing protein</fullName>
    </recommendedName>
</protein>
<organism evidence="3 4">
    <name type="scientific">Gordonia terrae</name>
    <dbReference type="NCBI Taxonomy" id="2055"/>
    <lineage>
        <taxon>Bacteria</taxon>
        <taxon>Bacillati</taxon>
        <taxon>Actinomycetota</taxon>
        <taxon>Actinomycetes</taxon>
        <taxon>Mycobacteriales</taxon>
        <taxon>Gordoniaceae</taxon>
        <taxon>Gordonia</taxon>
    </lineage>
</organism>
<evidence type="ECO:0000256" key="2">
    <source>
        <dbReference type="SAM" id="SignalP"/>
    </source>
</evidence>
<keyword evidence="2" id="KW-0732">Signal</keyword>
<reference evidence="3 4" key="1">
    <citation type="submission" date="2018-05" db="EMBL/GenBank/DDBJ databases">
        <title>Complete genome sequence of Gordonia terrae NRRL B-16283.</title>
        <authorList>
            <person name="Garlena R.A."/>
            <person name="Russell D.A."/>
            <person name="Hatfull G.F."/>
        </authorList>
    </citation>
    <scope>NUCLEOTIDE SEQUENCE [LARGE SCALE GENOMIC DNA]</scope>
    <source>
        <strain evidence="3 4">NRRL B-16283</strain>
    </source>
</reference>
<evidence type="ECO:0008006" key="5">
    <source>
        <dbReference type="Google" id="ProtNLM"/>
    </source>
</evidence>
<dbReference type="EMBL" id="CP029604">
    <property type="protein sequence ID" value="AWO83861.1"/>
    <property type="molecule type" value="Genomic_DNA"/>
</dbReference>
<proteinExistence type="predicted"/>
<evidence type="ECO:0000313" key="4">
    <source>
        <dbReference type="Proteomes" id="UP000247118"/>
    </source>
</evidence>
<evidence type="ECO:0000313" key="3">
    <source>
        <dbReference type="EMBL" id="AWO83861.1"/>
    </source>
</evidence>
<name>A0AAD0KD78_9ACTN</name>
<accession>A0AAD0KD78</accession>
<feature type="signal peptide" evidence="2">
    <location>
        <begin position="1"/>
        <end position="33"/>
    </location>
</feature>
<evidence type="ECO:0000256" key="1">
    <source>
        <dbReference type="SAM" id="MobiDB-lite"/>
    </source>
</evidence>
<feature type="region of interest" description="Disordered" evidence="1">
    <location>
        <begin position="502"/>
        <end position="561"/>
    </location>
</feature>
<dbReference type="RefSeq" id="WP_110117412.1">
    <property type="nucleotide sequence ID" value="NZ_CABEIC010000002.1"/>
</dbReference>